<protein>
    <submittedName>
        <fullName evidence="2">Uncharacterized protein</fullName>
    </submittedName>
</protein>
<evidence type="ECO:0000313" key="3">
    <source>
        <dbReference type="Proteomes" id="UP001148786"/>
    </source>
</evidence>
<evidence type="ECO:0000256" key="1">
    <source>
        <dbReference type="SAM" id="MobiDB-lite"/>
    </source>
</evidence>
<evidence type="ECO:0000313" key="2">
    <source>
        <dbReference type="EMBL" id="KAJ3499108.1"/>
    </source>
</evidence>
<dbReference type="Proteomes" id="UP001148786">
    <property type="component" value="Unassembled WGS sequence"/>
</dbReference>
<keyword evidence="3" id="KW-1185">Reference proteome</keyword>
<gene>
    <name evidence="2" type="ORF">NLJ89_g10134</name>
</gene>
<dbReference type="AlphaFoldDB" id="A0A9W8MQK2"/>
<sequence>MIIGGQHELLIVQVSLSTNPKLSTSFSPCKLHEVESWQAEAYFPPPHSIGHQSVKTAASTASSWGSGHQTRNVARDEPCFVTKDLAYVLQRAHWVNAVRRDADRKAHIVTLPSERFLSERGIVSLGFNLDEPSNLTNLSSMLHIAMDKFDMFAVTCSEPSLDALITLVQRENDKWQDHFNFAEQYSRTFQFRYPPFTDCQYDLVVLHRKHFLPKRRCLTSYASGNPVLYAMADDGVLRHYPALNTSPRFPSFRFDATRSPGFSLNPFLVVLAAEIKFRRFLRWRATLSSPHPLDPLDKTLIEKTITLAELLYFQPVAALGSVYRHRMDAWMDVDSEGSGKDGSSSQPSEFGEMEQGDAMADSTARPLGAQRIHRRADLDAQKSADFYRDLLFSRETELTPEEEQIRREILASEECPEDLAEKIQTWRQYVEV</sequence>
<comment type="caution">
    <text evidence="2">The sequence shown here is derived from an EMBL/GenBank/DDBJ whole genome shotgun (WGS) entry which is preliminary data.</text>
</comment>
<dbReference type="OrthoDB" id="3216537at2759"/>
<name>A0A9W8MQK2_9AGAR</name>
<organism evidence="2 3">
    <name type="scientific">Agrocybe chaxingu</name>
    <dbReference type="NCBI Taxonomy" id="84603"/>
    <lineage>
        <taxon>Eukaryota</taxon>
        <taxon>Fungi</taxon>
        <taxon>Dikarya</taxon>
        <taxon>Basidiomycota</taxon>
        <taxon>Agaricomycotina</taxon>
        <taxon>Agaricomycetes</taxon>
        <taxon>Agaricomycetidae</taxon>
        <taxon>Agaricales</taxon>
        <taxon>Agaricineae</taxon>
        <taxon>Strophariaceae</taxon>
        <taxon>Agrocybe</taxon>
    </lineage>
</organism>
<dbReference type="EMBL" id="JANKHO010001761">
    <property type="protein sequence ID" value="KAJ3499108.1"/>
    <property type="molecule type" value="Genomic_DNA"/>
</dbReference>
<reference evidence="2" key="1">
    <citation type="submission" date="2022-07" db="EMBL/GenBank/DDBJ databases">
        <title>Genome Sequence of Agrocybe chaxingu.</title>
        <authorList>
            <person name="Buettner E."/>
        </authorList>
    </citation>
    <scope>NUCLEOTIDE SEQUENCE</scope>
    <source>
        <strain evidence="2">MP-N11</strain>
    </source>
</reference>
<proteinExistence type="predicted"/>
<feature type="region of interest" description="Disordered" evidence="1">
    <location>
        <begin position="334"/>
        <end position="363"/>
    </location>
</feature>
<accession>A0A9W8MQK2</accession>